<dbReference type="PANTHER" id="PTHR30480:SF16">
    <property type="entry name" value="GLYCOSIDE HYDROLASE FAMILY 3 DOMAIN PROTEIN"/>
    <property type="match status" value="1"/>
</dbReference>
<dbReference type="InterPro" id="IPR016181">
    <property type="entry name" value="Acyl_CoA_acyltransferase"/>
</dbReference>
<dbReference type="PROSITE" id="PS51186">
    <property type="entry name" value="GNAT"/>
    <property type="match status" value="1"/>
</dbReference>
<dbReference type="EMBL" id="MCGE01000007">
    <property type="protein sequence ID" value="ORZ19677.1"/>
    <property type="molecule type" value="Genomic_DNA"/>
</dbReference>
<gene>
    <name evidence="5" type="ORF">BCR42DRAFT_410255</name>
</gene>
<evidence type="ECO:0000256" key="3">
    <source>
        <dbReference type="ARBA" id="ARBA00023295"/>
    </source>
</evidence>
<evidence type="ECO:0000256" key="1">
    <source>
        <dbReference type="ARBA" id="ARBA00005336"/>
    </source>
</evidence>
<proteinExistence type="inferred from homology"/>
<dbReference type="InterPro" id="IPR000182">
    <property type="entry name" value="GNAT_dom"/>
</dbReference>
<accession>A0A1X2INS8</accession>
<dbReference type="OrthoDB" id="416222at2759"/>
<evidence type="ECO:0000259" key="4">
    <source>
        <dbReference type="PROSITE" id="PS51186"/>
    </source>
</evidence>
<dbReference type="InterPro" id="IPR036881">
    <property type="entry name" value="Glyco_hydro_3_C_sf"/>
</dbReference>
<dbReference type="Pfam" id="PF00583">
    <property type="entry name" value="Acetyltransf_1"/>
    <property type="match status" value="1"/>
</dbReference>
<keyword evidence="3" id="KW-0326">Glycosidase</keyword>
<comment type="similarity">
    <text evidence="1">Belongs to the glycosyl hydrolase 3 family.</text>
</comment>
<dbReference type="GO" id="GO:0004553">
    <property type="term" value="F:hydrolase activity, hydrolyzing O-glycosyl compounds"/>
    <property type="evidence" value="ECO:0007669"/>
    <property type="project" value="InterPro"/>
</dbReference>
<dbReference type="STRING" id="90262.A0A1X2INS8"/>
<keyword evidence="6" id="KW-1185">Reference proteome</keyword>
<dbReference type="PANTHER" id="PTHR30480">
    <property type="entry name" value="BETA-HEXOSAMINIDASE-RELATED"/>
    <property type="match status" value="1"/>
</dbReference>
<dbReference type="GO" id="GO:0009254">
    <property type="term" value="P:peptidoglycan turnover"/>
    <property type="evidence" value="ECO:0007669"/>
    <property type="project" value="TreeGrafter"/>
</dbReference>
<dbReference type="InterPro" id="IPR036962">
    <property type="entry name" value="Glyco_hydro_3_N_sf"/>
</dbReference>
<sequence length="878" mass="96674">MTLHQSSTLPSDLKHDIGQLLMCGFHGLEPTEGILDLIKNHHLGSVILFTRNIDTPAQVQKLNHTLQQAAKDAGHKRPLFIAVDQENGVVQRLGKSGTYLPGSMALGALGSTSQARQVAKTTSQELLTLGMNWNLAPVMDVNNNALNPVIGVRSYSENPEDVGRLGLAQVEGYQKGGVATSVKHFPGHGDTATDSHLGVPVIDKSLDELDSVELVPFKRAIAAKGLAQPSSVMIGHMSLPQLIKKTPGISASLAPEIATDLLRRRLHYKGIIITDCLEMDAVKDTVGCGRGSVLALAAGNDVVMISHTLEYQMDAFNQLYQALDKDDGTLDADALQRSIQRVADLKDKYLSWDDVLTLKSLDTVGCVAHQELSRQLYDRVPTVVRNQANVIPLQPASSQAKVLFLAAHVPMTLAIDSEAEPFQSFYESIARRHANTEYIIYNKDNMDQLFGSNKIQNADHVIVGTANANLHPFQVDMVNYVRQVANQKLVVAAVINPYDLMAFPDVETYLVTYEYTPPAHEAAVKMIFGEVSSRSRLPVTIPGIKYEHVAASISGATAVTVQPYDADDDLDQVIKIWDVVFGKQGWPLDKTQMTRVLDNATSRPMHFVARTVATSEVIGFAATMMGGDEGRDGQLALLMVDPAYQGQGIGSQLHDVALDHLRTHGATTSLRLGSTYPRFFPGLPATHYQYSNFFTHRGWQVSPTEVHDLIGDVTNYKTSDRLNARMAREKIWFGRITPKDLWQLFAFQQKYFPYWLATYQHHAGLGDLQDLLVARQDNANGRILAATVIHSSHVSHDQRADLIWTHPNLFGQPSGGMACVGVATEERGRGIGLGIVAYANQVLHNRGVVKAYVDWVELLDFYAILDYTTWRSYRTVSC</sequence>
<evidence type="ECO:0000256" key="2">
    <source>
        <dbReference type="ARBA" id="ARBA00022801"/>
    </source>
</evidence>
<dbReference type="AlphaFoldDB" id="A0A1X2INS8"/>
<dbReference type="GO" id="GO:0005975">
    <property type="term" value="P:carbohydrate metabolic process"/>
    <property type="evidence" value="ECO:0007669"/>
    <property type="project" value="InterPro"/>
</dbReference>
<dbReference type="SUPFAM" id="SSF51445">
    <property type="entry name" value="(Trans)glycosidases"/>
    <property type="match status" value="1"/>
</dbReference>
<dbReference type="Gene3D" id="3.40.630.30">
    <property type="match status" value="2"/>
</dbReference>
<dbReference type="SUPFAM" id="SSF52279">
    <property type="entry name" value="Beta-D-glucan exohydrolase, C-terminal domain"/>
    <property type="match status" value="1"/>
</dbReference>
<dbReference type="InterPro" id="IPR050226">
    <property type="entry name" value="NagZ_Beta-hexosaminidase"/>
</dbReference>
<dbReference type="CDD" id="cd04301">
    <property type="entry name" value="NAT_SF"/>
    <property type="match status" value="1"/>
</dbReference>
<organism evidence="5 6">
    <name type="scientific">Absidia repens</name>
    <dbReference type="NCBI Taxonomy" id="90262"/>
    <lineage>
        <taxon>Eukaryota</taxon>
        <taxon>Fungi</taxon>
        <taxon>Fungi incertae sedis</taxon>
        <taxon>Mucoromycota</taxon>
        <taxon>Mucoromycotina</taxon>
        <taxon>Mucoromycetes</taxon>
        <taxon>Mucorales</taxon>
        <taxon>Cunninghamellaceae</taxon>
        <taxon>Absidia</taxon>
    </lineage>
</organism>
<dbReference type="SUPFAM" id="SSF55729">
    <property type="entry name" value="Acyl-CoA N-acyltransferases (Nat)"/>
    <property type="match status" value="2"/>
</dbReference>
<dbReference type="Pfam" id="PF00933">
    <property type="entry name" value="Glyco_hydro_3"/>
    <property type="match status" value="1"/>
</dbReference>
<evidence type="ECO:0000313" key="6">
    <source>
        <dbReference type="Proteomes" id="UP000193560"/>
    </source>
</evidence>
<name>A0A1X2INS8_9FUNG</name>
<protein>
    <submittedName>
        <fullName evidence="5">Glycoside hydrolase superfamily</fullName>
    </submittedName>
</protein>
<evidence type="ECO:0000313" key="5">
    <source>
        <dbReference type="EMBL" id="ORZ19677.1"/>
    </source>
</evidence>
<dbReference type="InterPro" id="IPR001764">
    <property type="entry name" value="Glyco_hydro_3_N"/>
</dbReference>
<comment type="caution">
    <text evidence="5">The sequence shown here is derived from an EMBL/GenBank/DDBJ whole genome shotgun (WGS) entry which is preliminary data.</text>
</comment>
<reference evidence="5 6" key="1">
    <citation type="submission" date="2016-07" db="EMBL/GenBank/DDBJ databases">
        <title>Pervasive Adenine N6-methylation of Active Genes in Fungi.</title>
        <authorList>
            <consortium name="DOE Joint Genome Institute"/>
            <person name="Mondo S.J."/>
            <person name="Dannebaum R.O."/>
            <person name="Kuo R.C."/>
            <person name="Labutti K."/>
            <person name="Haridas S."/>
            <person name="Kuo A."/>
            <person name="Salamov A."/>
            <person name="Ahrendt S.R."/>
            <person name="Lipzen A."/>
            <person name="Sullivan W."/>
            <person name="Andreopoulos W.B."/>
            <person name="Clum A."/>
            <person name="Lindquist E."/>
            <person name="Daum C."/>
            <person name="Ramamoorthy G.K."/>
            <person name="Gryganskyi A."/>
            <person name="Culley D."/>
            <person name="Magnuson J.K."/>
            <person name="James T.Y."/>
            <person name="O'Malley M.A."/>
            <person name="Stajich J.E."/>
            <person name="Spatafora J.W."/>
            <person name="Visel A."/>
            <person name="Grigoriev I.V."/>
        </authorList>
    </citation>
    <scope>NUCLEOTIDE SEQUENCE [LARGE SCALE GENOMIC DNA]</scope>
    <source>
        <strain evidence="5 6">NRRL 1336</strain>
    </source>
</reference>
<dbReference type="Gene3D" id="3.40.50.1700">
    <property type="entry name" value="Glycoside hydrolase family 3 C-terminal domain"/>
    <property type="match status" value="1"/>
</dbReference>
<dbReference type="GO" id="GO:0016747">
    <property type="term" value="F:acyltransferase activity, transferring groups other than amino-acyl groups"/>
    <property type="evidence" value="ECO:0007669"/>
    <property type="project" value="InterPro"/>
</dbReference>
<dbReference type="Gene3D" id="3.20.20.300">
    <property type="entry name" value="Glycoside hydrolase, family 3, N-terminal domain"/>
    <property type="match status" value="1"/>
</dbReference>
<feature type="domain" description="N-acetyltransferase" evidence="4">
    <location>
        <begin position="559"/>
        <end position="725"/>
    </location>
</feature>
<dbReference type="InterPro" id="IPR017853">
    <property type="entry name" value="GH"/>
</dbReference>
<keyword evidence="2 5" id="KW-0378">Hydrolase</keyword>
<dbReference type="Proteomes" id="UP000193560">
    <property type="component" value="Unassembled WGS sequence"/>
</dbReference>